<feature type="region of interest" description="Disordered" evidence="1">
    <location>
        <begin position="47"/>
        <end position="70"/>
    </location>
</feature>
<dbReference type="InterPro" id="IPR000782">
    <property type="entry name" value="FAS1_domain"/>
</dbReference>
<keyword evidence="2" id="KW-1133">Transmembrane helix</keyword>
<keyword evidence="2" id="KW-0812">Transmembrane</keyword>
<keyword evidence="5" id="KW-1185">Reference proteome</keyword>
<feature type="region of interest" description="Disordered" evidence="1">
    <location>
        <begin position="174"/>
        <end position="195"/>
    </location>
</feature>
<dbReference type="PANTHER" id="PTHR10900:SF77">
    <property type="entry name" value="FI19380P1"/>
    <property type="match status" value="1"/>
</dbReference>
<dbReference type="InterPro" id="IPR036378">
    <property type="entry name" value="FAS1_dom_sf"/>
</dbReference>
<dbReference type="PANTHER" id="PTHR10900">
    <property type="entry name" value="PERIOSTIN-RELATED"/>
    <property type="match status" value="1"/>
</dbReference>
<dbReference type="SMART" id="SM00554">
    <property type="entry name" value="FAS1"/>
    <property type="match status" value="1"/>
</dbReference>
<dbReference type="PROSITE" id="PS50213">
    <property type="entry name" value="FAS1"/>
    <property type="match status" value="1"/>
</dbReference>
<evidence type="ECO:0000313" key="5">
    <source>
        <dbReference type="Proteomes" id="UP000291116"/>
    </source>
</evidence>
<protein>
    <recommendedName>
        <fullName evidence="3">FAS1 domain-containing protein</fullName>
    </recommendedName>
</protein>
<evidence type="ECO:0000256" key="1">
    <source>
        <dbReference type="SAM" id="MobiDB-lite"/>
    </source>
</evidence>
<dbReference type="EMBL" id="CAACVS010000229">
    <property type="protein sequence ID" value="VEU39673.1"/>
    <property type="molecule type" value="Genomic_DNA"/>
</dbReference>
<dbReference type="AlphaFoldDB" id="A0A448ZCA1"/>
<dbReference type="Proteomes" id="UP000291116">
    <property type="component" value="Unassembled WGS sequence"/>
</dbReference>
<name>A0A448ZCA1_9STRA</name>
<feature type="domain" description="FAS1" evidence="3">
    <location>
        <begin position="202"/>
        <end position="348"/>
    </location>
</feature>
<proteinExistence type="predicted"/>
<dbReference type="GO" id="GO:0005615">
    <property type="term" value="C:extracellular space"/>
    <property type="evidence" value="ECO:0007669"/>
    <property type="project" value="TreeGrafter"/>
</dbReference>
<gene>
    <name evidence="4" type="ORF">PSNMU_V1.4_AUG-EV-PASAV3_0065290</name>
</gene>
<evidence type="ECO:0000259" key="3">
    <source>
        <dbReference type="PROSITE" id="PS50213"/>
    </source>
</evidence>
<dbReference type="InterPro" id="IPR050904">
    <property type="entry name" value="Adhesion/Biosynth-related"/>
</dbReference>
<feature type="region of interest" description="Disordered" evidence="1">
    <location>
        <begin position="368"/>
        <end position="398"/>
    </location>
</feature>
<dbReference type="OrthoDB" id="286301at2759"/>
<feature type="transmembrane region" description="Helical" evidence="2">
    <location>
        <begin position="124"/>
        <end position="146"/>
    </location>
</feature>
<accession>A0A448ZCA1</accession>
<reference evidence="4 5" key="1">
    <citation type="submission" date="2019-01" db="EMBL/GenBank/DDBJ databases">
        <authorList>
            <person name="Ferrante I. M."/>
        </authorList>
    </citation>
    <scope>NUCLEOTIDE SEQUENCE [LARGE SCALE GENOMIC DNA]</scope>
    <source>
        <strain evidence="4 5">B856</strain>
    </source>
</reference>
<evidence type="ECO:0000313" key="4">
    <source>
        <dbReference type="EMBL" id="VEU39673.1"/>
    </source>
</evidence>
<dbReference type="SUPFAM" id="SSF82153">
    <property type="entry name" value="FAS1 domain"/>
    <property type="match status" value="1"/>
</dbReference>
<feature type="region of interest" description="Disordered" evidence="1">
    <location>
        <begin position="1"/>
        <end position="29"/>
    </location>
</feature>
<dbReference type="Gene3D" id="2.30.180.10">
    <property type="entry name" value="FAS1 domain"/>
    <property type="match status" value="1"/>
</dbReference>
<evidence type="ECO:0000256" key="2">
    <source>
        <dbReference type="SAM" id="Phobius"/>
    </source>
</evidence>
<organism evidence="4 5">
    <name type="scientific">Pseudo-nitzschia multistriata</name>
    <dbReference type="NCBI Taxonomy" id="183589"/>
    <lineage>
        <taxon>Eukaryota</taxon>
        <taxon>Sar</taxon>
        <taxon>Stramenopiles</taxon>
        <taxon>Ochrophyta</taxon>
        <taxon>Bacillariophyta</taxon>
        <taxon>Bacillariophyceae</taxon>
        <taxon>Bacillariophycidae</taxon>
        <taxon>Bacillariales</taxon>
        <taxon>Bacillariaceae</taxon>
        <taxon>Pseudo-nitzschia</taxon>
    </lineage>
</organism>
<dbReference type="Pfam" id="PF02469">
    <property type="entry name" value="Fasciclin"/>
    <property type="match status" value="1"/>
</dbReference>
<sequence length="554" mass="61128">MVNYGIEPTFSNDESVEYPPPPPDDYSAPYADEAAYVDDAGYSVEPGYLDDAGHSVEPGYSAEPGYVDEPNDLSFHEDEFEHTLSEHKLKAEPYKDEVDEEELNSVSDIESVESAKREHVSKKALLGSLTLLLLVIVAALGAALAAKNRQVNEQSAAAAIAEANAALIAPTLAPAKASTRRPTKSPVRAPTMAPAKNSESECKSVLDVMCETSGLETVCDLFKSSCGISDFDDICGAITSTDGGAFTVFAPRNEAFDRISERTQNILEDRSVLNEVLLSHVVGRKIVEEELYCGNTVHMESTYPTRTICSYNDVYQVGQGNSRSAFPKITEYDLSTCNGVLHVVDNLIMPIAYHHRPDMYPVSTPSRKVPTAAPNHKMPSRFEPTSQHHGTSGKDRLPMKPIRDKVLIDKTTPSFPDGFCEDKIEVSKSCYTFGESIEITYQTCSPGKEDWFGVFRSHSHNTETKQMRTRPMYWEWACGGNGETSSCGDQHPRWGKLTIDQPLGGGRYSVYTFSDVARPYTSVSYTESFHVARYCPTNHGSSSNKKYYREGKSL</sequence>
<keyword evidence="2" id="KW-0472">Membrane</keyword>